<protein>
    <submittedName>
        <fullName evidence="1">Uncharacterized protein</fullName>
    </submittedName>
</protein>
<name>A0A4Y2SAV2_ARAVE</name>
<accession>A0A4Y2SAV2</accession>
<evidence type="ECO:0000313" key="2">
    <source>
        <dbReference type="Proteomes" id="UP000499080"/>
    </source>
</evidence>
<organism evidence="1 2">
    <name type="scientific">Araneus ventricosus</name>
    <name type="common">Orbweaver spider</name>
    <name type="synonym">Epeira ventricosa</name>
    <dbReference type="NCBI Taxonomy" id="182803"/>
    <lineage>
        <taxon>Eukaryota</taxon>
        <taxon>Metazoa</taxon>
        <taxon>Ecdysozoa</taxon>
        <taxon>Arthropoda</taxon>
        <taxon>Chelicerata</taxon>
        <taxon>Arachnida</taxon>
        <taxon>Araneae</taxon>
        <taxon>Araneomorphae</taxon>
        <taxon>Entelegynae</taxon>
        <taxon>Araneoidea</taxon>
        <taxon>Araneidae</taxon>
        <taxon>Araneus</taxon>
    </lineage>
</organism>
<gene>
    <name evidence="1" type="ORF">AVEN_271818_1</name>
</gene>
<proteinExistence type="predicted"/>
<comment type="caution">
    <text evidence="1">The sequence shown here is derived from an EMBL/GenBank/DDBJ whole genome shotgun (WGS) entry which is preliminary data.</text>
</comment>
<sequence>MSPRTGSIPKSIRTRNPCECRSETNLTLTCVGNQSIGQYLFVHKDTFSNPPTNKRLEEAIVVDWPKVMKFKAS</sequence>
<dbReference type="AlphaFoldDB" id="A0A4Y2SAV2"/>
<dbReference type="Proteomes" id="UP000499080">
    <property type="component" value="Unassembled WGS sequence"/>
</dbReference>
<reference evidence="1 2" key="1">
    <citation type="journal article" date="2019" name="Sci. Rep.">
        <title>Orb-weaving spider Araneus ventricosus genome elucidates the spidroin gene catalogue.</title>
        <authorList>
            <person name="Kono N."/>
            <person name="Nakamura H."/>
            <person name="Ohtoshi R."/>
            <person name="Moran D.A.P."/>
            <person name="Shinohara A."/>
            <person name="Yoshida Y."/>
            <person name="Fujiwara M."/>
            <person name="Mori M."/>
            <person name="Tomita M."/>
            <person name="Arakawa K."/>
        </authorList>
    </citation>
    <scope>NUCLEOTIDE SEQUENCE [LARGE SCALE GENOMIC DNA]</scope>
</reference>
<dbReference type="EMBL" id="BGPR01020333">
    <property type="protein sequence ID" value="GBN84380.1"/>
    <property type="molecule type" value="Genomic_DNA"/>
</dbReference>
<evidence type="ECO:0000313" key="1">
    <source>
        <dbReference type="EMBL" id="GBN84380.1"/>
    </source>
</evidence>
<keyword evidence="2" id="KW-1185">Reference proteome</keyword>